<protein>
    <recommendedName>
        <fullName evidence="3">Aminoglycoside N(6')-acetyltransferase type 1</fullName>
        <ecNumber evidence="2">2.3.1.82</ecNumber>
    </recommendedName>
    <alternativeName>
        <fullName evidence="7">Aminoglycoside resistance protein</fullName>
    </alternativeName>
</protein>
<evidence type="ECO:0000259" key="9">
    <source>
        <dbReference type="PROSITE" id="PS51186"/>
    </source>
</evidence>
<evidence type="ECO:0000256" key="5">
    <source>
        <dbReference type="ARBA" id="ARBA00023251"/>
    </source>
</evidence>
<reference evidence="10" key="1">
    <citation type="submission" date="2020-08" db="EMBL/GenBank/DDBJ databases">
        <title>Genome public.</title>
        <authorList>
            <person name="Liu C."/>
            <person name="Sun Q."/>
        </authorList>
    </citation>
    <scope>NUCLEOTIDE SEQUENCE</scope>
    <source>
        <strain evidence="10">NSJ-44</strain>
    </source>
</reference>
<dbReference type="NCBIfam" id="NF043067">
    <property type="entry name" value="AAC_6p_group_E"/>
    <property type="match status" value="1"/>
</dbReference>
<keyword evidence="4" id="KW-0808">Transferase</keyword>
<dbReference type="InterPro" id="IPR050832">
    <property type="entry name" value="Bact_Acetyltransf"/>
</dbReference>
<organism evidence="10 11">
    <name type="scientific">Luoshenia tenuis</name>
    <dbReference type="NCBI Taxonomy" id="2763654"/>
    <lineage>
        <taxon>Bacteria</taxon>
        <taxon>Bacillati</taxon>
        <taxon>Bacillota</taxon>
        <taxon>Clostridia</taxon>
        <taxon>Christensenellales</taxon>
        <taxon>Christensenellaceae</taxon>
        <taxon>Luoshenia</taxon>
    </lineage>
</organism>
<keyword evidence="5" id="KW-0046">Antibiotic resistance</keyword>
<dbReference type="Gene3D" id="3.40.630.30">
    <property type="match status" value="1"/>
</dbReference>
<accession>A0A926HMU9</accession>
<name>A0A926HMU9_9FIRM</name>
<dbReference type="CDD" id="cd04301">
    <property type="entry name" value="NAT_SF"/>
    <property type="match status" value="1"/>
</dbReference>
<dbReference type="GO" id="GO:0047663">
    <property type="term" value="F:aminoglycoside 6'-N-acetyltransferase activity"/>
    <property type="evidence" value="ECO:0007669"/>
    <property type="project" value="UniProtKB-EC"/>
</dbReference>
<dbReference type="InterPro" id="IPR016181">
    <property type="entry name" value="Acyl_CoA_acyltransferase"/>
</dbReference>
<dbReference type="PIRSF" id="PIRSF000452">
    <property type="entry name" value="6-N-acetyltransf"/>
    <property type="match status" value="1"/>
</dbReference>
<proteinExistence type="predicted"/>
<dbReference type="AlphaFoldDB" id="A0A926HMU9"/>
<dbReference type="Pfam" id="PF00583">
    <property type="entry name" value="Acetyltransf_1"/>
    <property type="match status" value="1"/>
</dbReference>
<evidence type="ECO:0000256" key="8">
    <source>
        <dbReference type="ARBA" id="ARBA00048923"/>
    </source>
</evidence>
<feature type="domain" description="N-acetyltransferase" evidence="9">
    <location>
        <begin position="7"/>
        <end position="151"/>
    </location>
</feature>
<dbReference type="InterPro" id="IPR024170">
    <property type="entry name" value="Aminoglycoside_N6-AcTrfrase"/>
</dbReference>
<dbReference type="PROSITE" id="PS51186">
    <property type="entry name" value="GNAT"/>
    <property type="match status" value="1"/>
</dbReference>
<dbReference type="SUPFAM" id="SSF55729">
    <property type="entry name" value="Acyl-CoA N-acyltransferases (Nat)"/>
    <property type="match status" value="1"/>
</dbReference>
<evidence type="ECO:0000313" key="11">
    <source>
        <dbReference type="Proteomes" id="UP000654279"/>
    </source>
</evidence>
<dbReference type="Proteomes" id="UP000654279">
    <property type="component" value="Unassembled WGS sequence"/>
</dbReference>
<dbReference type="PANTHER" id="PTHR43877">
    <property type="entry name" value="AMINOALKYLPHOSPHONATE N-ACETYLTRANSFERASE-RELATED-RELATED"/>
    <property type="match status" value="1"/>
</dbReference>
<evidence type="ECO:0000256" key="4">
    <source>
        <dbReference type="ARBA" id="ARBA00022679"/>
    </source>
</evidence>
<evidence type="ECO:0000256" key="1">
    <source>
        <dbReference type="ARBA" id="ARBA00011738"/>
    </source>
</evidence>
<comment type="subunit">
    <text evidence="1">Homodimer.</text>
</comment>
<dbReference type="RefSeq" id="WP_249284488.1">
    <property type="nucleotide sequence ID" value="NZ_JACRSO010000001.1"/>
</dbReference>
<evidence type="ECO:0000256" key="7">
    <source>
        <dbReference type="ARBA" id="ARBA00029660"/>
    </source>
</evidence>
<comment type="catalytic activity">
    <reaction evidence="8">
        <text>kanamycin B + acetyl-CoA = N(6')-acetylkanamycin B + CoA + H(+)</text>
        <dbReference type="Rhea" id="RHEA:16449"/>
        <dbReference type="ChEBI" id="CHEBI:15378"/>
        <dbReference type="ChEBI" id="CHEBI:57287"/>
        <dbReference type="ChEBI" id="CHEBI:57288"/>
        <dbReference type="ChEBI" id="CHEBI:58390"/>
        <dbReference type="ChEBI" id="CHEBI:58549"/>
        <dbReference type="EC" id="2.3.1.82"/>
    </reaction>
</comment>
<sequence>MCGGEKVSIRRAGREDSARLAALAKALWPQQDQEALRQELEGLCTQREAALFLAECGAQAVGFAQCQLRRDYVEGTHTSPVGYLEGLYVCPALRGRHVGLQLLKACENWARTMGCLEFASDCTIENAGSQAFHQKADFTQAARIVCYTKRL</sequence>
<dbReference type="GO" id="GO:0046677">
    <property type="term" value="P:response to antibiotic"/>
    <property type="evidence" value="ECO:0007669"/>
    <property type="project" value="UniProtKB-KW"/>
</dbReference>
<dbReference type="EC" id="2.3.1.82" evidence="2"/>
<dbReference type="InterPro" id="IPR000182">
    <property type="entry name" value="GNAT_dom"/>
</dbReference>
<evidence type="ECO:0000256" key="6">
    <source>
        <dbReference type="ARBA" id="ARBA00023315"/>
    </source>
</evidence>
<dbReference type="EMBL" id="JACRSO010000001">
    <property type="protein sequence ID" value="MBC8528486.1"/>
    <property type="molecule type" value="Genomic_DNA"/>
</dbReference>
<comment type="caution">
    <text evidence="10">The sequence shown here is derived from an EMBL/GenBank/DDBJ whole genome shotgun (WGS) entry which is preliminary data.</text>
</comment>
<evidence type="ECO:0000256" key="3">
    <source>
        <dbReference type="ARBA" id="ARBA00017677"/>
    </source>
</evidence>
<evidence type="ECO:0000256" key="2">
    <source>
        <dbReference type="ARBA" id="ARBA00012888"/>
    </source>
</evidence>
<evidence type="ECO:0000313" key="10">
    <source>
        <dbReference type="EMBL" id="MBC8528486.1"/>
    </source>
</evidence>
<keyword evidence="6" id="KW-0012">Acyltransferase</keyword>
<gene>
    <name evidence="10" type="ORF">H8699_03425</name>
</gene>
<keyword evidence="11" id="KW-1185">Reference proteome</keyword>